<dbReference type="Proteomes" id="UP001228905">
    <property type="component" value="Unassembled WGS sequence"/>
</dbReference>
<dbReference type="InterPro" id="IPR039994">
    <property type="entry name" value="NO66-like"/>
</dbReference>
<dbReference type="Gene3D" id="2.60.120.650">
    <property type="entry name" value="Cupin"/>
    <property type="match status" value="1"/>
</dbReference>
<evidence type="ECO:0000259" key="4">
    <source>
        <dbReference type="PROSITE" id="PS51184"/>
    </source>
</evidence>
<evidence type="ECO:0000256" key="3">
    <source>
        <dbReference type="ARBA" id="ARBA00023004"/>
    </source>
</evidence>
<gene>
    <name evidence="5" type="ORF">QO010_004592</name>
</gene>
<keyword evidence="3" id="KW-0408">Iron</keyword>
<keyword evidence="2" id="KW-0479">Metal-binding</keyword>
<evidence type="ECO:0000256" key="1">
    <source>
        <dbReference type="ARBA" id="ARBA00001954"/>
    </source>
</evidence>
<name>A0ABU0IXQ7_9CAUL</name>
<evidence type="ECO:0000256" key="2">
    <source>
        <dbReference type="ARBA" id="ARBA00022723"/>
    </source>
</evidence>
<dbReference type="PANTHER" id="PTHR13096:SF8">
    <property type="entry name" value="RIBOSOMAL OXYGENASE 1"/>
    <property type="match status" value="1"/>
</dbReference>
<keyword evidence="5" id="KW-0687">Ribonucleoprotein</keyword>
<keyword evidence="6" id="KW-1185">Reference proteome</keyword>
<keyword evidence="5" id="KW-0689">Ribosomal protein</keyword>
<dbReference type="PROSITE" id="PS51184">
    <property type="entry name" value="JMJC"/>
    <property type="match status" value="1"/>
</dbReference>
<accession>A0ABU0IXQ7</accession>
<comment type="caution">
    <text evidence="5">The sequence shown here is derived from an EMBL/GenBank/DDBJ whole genome shotgun (WGS) entry which is preliminary data.</text>
</comment>
<evidence type="ECO:0000313" key="6">
    <source>
        <dbReference type="Proteomes" id="UP001228905"/>
    </source>
</evidence>
<dbReference type="EMBL" id="JAUSVS010000015">
    <property type="protein sequence ID" value="MDQ0466796.1"/>
    <property type="molecule type" value="Genomic_DNA"/>
</dbReference>
<dbReference type="GO" id="GO:0005840">
    <property type="term" value="C:ribosome"/>
    <property type="evidence" value="ECO:0007669"/>
    <property type="project" value="UniProtKB-KW"/>
</dbReference>
<dbReference type="Pfam" id="PF08007">
    <property type="entry name" value="JmjC_2"/>
    <property type="match status" value="1"/>
</dbReference>
<reference evidence="5 6" key="1">
    <citation type="submission" date="2023-07" db="EMBL/GenBank/DDBJ databases">
        <title>Genomic Encyclopedia of Type Strains, Phase IV (KMG-IV): sequencing the most valuable type-strain genomes for metagenomic binning, comparative biology and taxonomic classification.</title>
        <authorList>
            <person name="Goeker M."/>
        </authorList>
    </citation>
    <scope>NUCLEOTIDE SEQUENCE [LARGE SCALE GENOMIC DNA]</scope>
    <source>
        <strain evidence="5 6">DSM 18695</strain>
    </source>
</reference>
<dbReference type="SUPFAM" id="SSF51197">
    <property type="entry name" value="Clavaminate synthase-like"/>
    <property type="match status" value="1"/>
</dbReference>
<organism evidence="5 6">
    <name type="scientific">Caulobacter ginsengisoli</name>
    <dbReference type="NCBI Taxonomy" id="400775"/>
    <lineage>
        <taxon>Bacteria</taxon>
        <taxon>Pseudomonadati</taxon>
        <taxon>Pseudomonadota</taxon>
        <taxon>Alphaproteobacteria</taxon>
        <taxon>Caulobacterales</taxon>
        <taxon>Caulobacteraceae</taxon>
        <taxon>Caulobacter</taxon>
    </lineage>
</organism>
<evidence type="ECO:0000313" key="5">
    <source>
        <dbReference type="EMBL" id="MDQ0466796.1"/>
    </source>
</evidence>
<feature type="domain" description="JmjC" evidence="4">
    <location>
        <begin position="78"/>
        <end position="239"/>
    </location>
</feature>
<dbReference type="InterPro" id="IPR003347">
    <property type="entry name" value="JmjC_dom"/>
</dbReference>
<dbReference type="RefSeq" id="WP_307352953.1">
    <property type="nucleotide sequence ID" value="NZ_JAUSVS010000015.1"/>
</dbReference>
<dbReference type="PANTHER" id="PTHR13096">
    <property type="entry name" value="MINA53 MYC INDUCED NUCLEAR ANTIGEN"/>
    <property type="match status" value="1"/>
</dbReference>
<protein>
    <submittedName>
        <fullName evidence="5">Ribosomal protein L16 Arg81 hydroxylase</fullName>
    </submittedName>
</protein>
<comment type="cofactor">
    <cofactor evidence="1">
        <name>Fe(2+)</name>
        <dbReference type="ChEBI" id="CHEBI:29033"/>
    </cofactor>
</comment>
<proteinExistence type="predicted"/>
<sequence>MILADAQAALQRVLDPLPVDRFLDEVLGQGFIKVEGGDADHRRTLLGPDPAAVILDAFDRLAPKITCHAERPRGQPPRPAPVPDAAAFKATVDAHHALGWTVRVPEVHGLTPQLAKFIRALEVILHQPVEAAVFWSRGDGQAQVHYDEYDIIVIQLVGSKRWFINTDPPPLPNPWRGIAEGPPALDPHTVVEVAPGDLLYLPCGTAHRVDALSDALHVSIGFRPLTLRETIIAALDHMSDLDRRLRVGVGNRLGLQVHGNSFGDLPGQVRGALGQLLELCRSDAFVGQALQRRSSRAVSKLERLEQQPAPSPLTLASRLRRHPLAVGHLIGNAERLDFSHPGGHIHIHRGAEAAVVFIAGASEFQVRDIPGEIGDDVRIALAQRFVDAGFLVAA</sequence>